<comment type="function">
    <text evidence="9">Site-specific tyrosine recombinase, which acts by catalyzing the cutting and rejoining of the recombining DNA molecules. The XerC-XerD complex is essential to convert dimers of the bacterial chromosome into monomers to permit their segregation at cell division. It also contributes to the segregational stability of plasmids.</text>
</comment>
<evidence type="ECO:0000256" key="5">
    <source>
        <dbReference type="ARBA" id="ARBA00022908"/>
    </source>
</evidence>
<dbReference type="PANTHER" id="PTHR30349:SF81">
    <property type="entry name" value="TYROSINE RECOMBINASE XERC"/>
    <property type="match status" value="1"/>
</dbReference>
<dbReference type="PROSITE" id="PS51898">
    <property type="entry name" value="TYR_RECOMBINASE"/>
    <property type="match status" value="1"/>
</dbReference>
<dbReference type="HAMAP" id="MF_01808">
    <property type="entry name" value="Recomb_XerC_XerD"/>
    <property type="match status" value="1"/>
</dbReference>
<evidence type="ECO:0000256" key="8">
    <source>
        <dbReference type="ARBA" id="ARBA00023306"/>
    </source>
</evidence>
<dbReference type="GO" id="GO:0005737">
    <property type="term" value="C:cytoplasm"/>
    <property type="evidence" value="ECO:0007669"/>
    <property type="project" value="UniProtKB-SubCell"/>
</dbReference>
<protein>
    <recommendedName>
        <fullName evidence="9">Tyrosine recombinase XerC</fullName>
    </recommendedName>
</protein>
<dbReference type="SUPFAM" id="SSF56349">
    <property type="entry name" value="DNA breaking-rejoining enzymes"/>
    <property type="match status" value="1"/>
</dbReference>
<dbReference type="Pfam" id="PF02899">
    <property type="entry name" value="Phage_int_SAM_1"/>
    <property type="match status" value="1"/>
</dbReference>
<keyword evidence="7 9" id="KW-0233">DNA recombination</keyword>
<dbReference type="NCBIfam" id="NF001399">
    <property type="entry name" value="PRK00283.1"/>
    <property type="match status" value="1"/>
</dbReference>
<evidence type="ECO:0000259" key="11">
    <source>
        <dbReference type="PROSITE" id="PS51900"/>
    </source>
</evidence>
<dbReference type="InterPro" id="IPR010998">
    <property type="entry name" value="Integrase_recombinase_N"/>
</dbReference>
<proteinExistence type="inferred from homology"/>
<dbReference type="InterPro" id="IPR011010">
    <property type="entry name" value="DNA_brk_join_enz"/>
</dbReference>
<evidence type="ECO:0000256" key="4">
    <source>
        <dbReference type="ARBA" id="ARBA00022829"/>
    </source>
</evidence>
<evidence type="ECO:0000259" key="10">
    <source>
        <dbReference type="PROSITE" id="PS51898"/>
    </source>
</evidence>
<dbReference type="KEGG" id="ttr:Tter_1839"/>
<keyword evidence="8 9" id="KW-0131">Cell cycle</keyword>
<keyword evidence="2 9" id="KW-0963">Cytoplasm</keyword>
<evidence type="ECO:0000313" key="13">
    <source>
        <dbReference type="Proteomes" id="UP000000323"/>
    </source>
</evidence>
<dbReference type="GO" id="GO:0006313">
    <property type="term" value="P:DNA transposition"/>
    <property type="evidence" value="ECO:0007669"/>
    <property type="project" value="UniProtKB-UniRule"/>
</dbReference>
<organism evidence="12 13">
    <name type="scientific">Thermobaculum terrenum (strain ATCC BAA-798 / CCMEE 7001 / YNP1)</name>
    <dbReference type="NCBI Taxonomy" id="525904"/>
    <lineage>
        <taxon>Bacteria</taxon>
        <taxon>Bacillati</taxon>
        <taxon>Chloroflexota</taxon>
        <taxon>Chloroflexia</taxon>
        <taxon>Candidatus Thermobaculales</taxon>
        <taxon>Candidatus Thermobaculaceae</taxon>
        <taxon>Thermobaculum</taxon>
    </lineage>
</organism>
<dbReference type="RefSeq" id="WP_012875776.1">
    <property type="nucleotide sequence ID" value="NC_013525.1"/>
</dbReference>
<dbReference type="CDD" id="cd00798">
    <property type="entry name" value="INT_XerDC_C"/>
    <property type="match status" value="1"/>
</dbReference>
<dbReference type="HOGENOM" id="CLU_027562_9_0_0"/>
<sequence>MFDGLSSVEEFISHLESERHFSNNTTAAYKNDILQFHDWLQGKDHINSWAAVTSSDIQDYLLYLKGNQDRAYAPSTQARKMAAIKSFFQFLVAKSVVDQNPASDLISPRVQKYWPKAISVQEVNMLLAAASDSETPEGIRDRAMLEVLYRTGLRVSELVSLNVDDINLDESHLKCIGRGKTRKVPLSQPAVDVLKLYLERSRPLLVRGQDEQALFVNHRGQRLTRQGFWLILKAYASEAGIKGITPHTLRHSFAAHMIDGGIDLRQVQEWLGHASITTTQVYRQIKSNSHSEKIIDIKSREERIPEEVAK</sequence>
<feature type="domain" description="Tyr recombinase" evidence="10">
    <location>
        <begin position="113"/>
        <end position="296"/>
    </location>
</feature>
<evidence type="ECO:0000256" key="3">
    <source>
        <dbReference type="ARBA" id="ARBA00022618"/>
    </source>
</evidence>
<evidence type="ECO:0000256" key="1">
    <source>
        <dbReference type="ARBA" id="ARBA00004496"/>
    </source>
</evidence>
<keyword evidence="6 9" id="KW-0238">DNA-binding</keyword>
<keyword evidence="3 9" id="KW-0132">Cell division</keyword>
<evidence type="ECO:0000256" key="2">
    <source>
        <dbReference type="ARBA" id="ARBA00022490"/>
    </source>
</evidence>
<dbReference type="Proteomes" id="UP000000323">
    <property type="component" value="Chromosome 1"/>
</dbReference>
<dbReference type="AlphaFoldDB" id="D1CD80"/>
<dbReference type="InterPro" id="IPR050090">
    <property type="entry name" value="Tyrosine_recombinase_XerCD"/>
</dbReference>
<comment type="subunit">
    <text evidence="9">Forms a cyclic heterotetrameric complex composed of two molecules of XerC and two molecules of XerD.</text>
</comment>
<dbReference type="GO" id="GO:0051301">
    <property type="term" value="P:cell division"/>
    <property type="evidence" value="ECO:0007669"/>
    <property type="project" value="UniProtKB-KW"/>
</dbReference>
<reference evidence="13" key="1">
    <citation type="journal article" date="2010" name="Stand. Genomic Sci.">
        <title>Complete genome sequence of 'Thermobaculum terrenum' type strain (YNP1).</title>
        <authorList>
            <person name="Kiss H."/>
            <person name="Cleland D."/>
            <person name="Lapidus A."/>
            <person name="Lucas S."/>
            <person name="Glavina Del Rio T."/>
            <person name="Nolan M."/>
            <person name="Tice H."/>
            <person name="Han C."/>
            <person name="Goodwin L."/>
            <person name="Pitluck S."/>
            <person name="Liolios K."/>
            <person name="Ivanova N."/>
            <person name="Mavromatis K."/>
            <person name="Ovchinnikova G."/>
            <person name="Pati A."/>
            <person name="Chen A."/>
            <person name="Palaniappan K."/>
            <person name="Land M."/>
            <person name="Hauser L."/>
            <person name="Chang Y."/>
            <person name="Jeffries C."/>
            <person name="Lu M."/>
            <person name="Brettin T."/>
            <person name="Detter J."/>
            <person name="Goker M."/>
            <person name="Tindall B."/>
            <person name="Beck B."/>
            <person name="McDermott T."/>
            <person name="Woyke T."/>
            <person name="Bristow J."/>
            <person name="Eisen J."/>
            <person name="Markowitz V."/>
            <person name="Hugenholtz P."/>
            <person name="Kyrpides N."/>
            <person name="Klenk H."/>
            <person name="Cheng J."/>
        </authorList>
    </citation>
    <scope>NUCLEOTIDE SEQUENCE [LARGE SCALE GENOMIC DNA]</scope>
    <source>
        <strain evidence="13">ATCC BAA-798 / YNP1</strain>
    </source>
</reference>
<keyword evidence="5 9" id="KW-0229">DNA integration</keyword>
<dbReference type="InterPro" id="IPR023009">
    <property type="entry name" value="Tyrosine_recombinase_XerC/XerD"/>
</dbReference>
<dbReference type="Pfam" id="PF00589">
    <property type="entry name" value="Phage_integrase"/>
    <property type="match status" value="1"/>
</dbReference>
<feature type="active site" evidence="9">
    <location>
        <position position="250"/>
    </location>
</feature>
<accession>D1CD80</accession>
<name>D1CD80_THET1</name>
<keyword evidence="4 9" id="KW-0159">Chromosome partition</keyword>
<evidence type="ECO:0000256" key="9">
    <source>
        <dbReference type="HAMAP-Rule" id="MF_01808"/>
    </source>
</evidence>
<dbReference type="GO" id="GO:0003677">
    <property type="term" value="F:DNA binding"/>
    <property type="evidence" value="ECO:0007669"/>
    <property type="project" value="UniProtKB-UniRule"/>
</dbReference>
<evidence type="ECO:0000256" key="6">
    <source>
        <dbReference type="ARBA" id="ARBA00023125"/>
    </source>
</evidence>
<dbReference type="InterPro" id="IPR004107">
    <property type="entry name" value="Integrase_SAM-like_N"/>
</dbReference>
<feature type="active site" evidence="9">
    <location>
        <position position="154"/>
    </location>
</feature>
<dbReference type="InterPro" id="IPR002104">
    <property type="entry name" value="Integrase_catalytic"/>
</dbReference>
<evidence type="ECO:0000313" key="12">
    <source>
        <dbReference type="EMBL" id="ACZ42745.1"/>
    </source>
</evidence>
<feature type="active site" evidence="9">
    <location>
        <position position="273"/>
    </location>
</feature>
<dbReference type="PANTHER" id="PTHR30349">
    <property type="entry name" value="PHAGE INTEGRASE-RELATED"/>
    <property type="match status" value="1"/>
</dbReference>
<comment type="caution">
    <text evidence="9">Lacks conserved residue(s) required for the propagation of feature annotation.</text>
</comment>
<comment type="subcellular location">
    <subcellularLocation>
        <location evidence="1 9">Cytoplasm</location>
    </subcellularLocation>
</comment>
<gene>
    <name evidence="9" type="primary">xerC</name>
    <name evidence="12" type="ordered locus">Tter_1839</name>
</gene>
<dbReference type="Gene3D" id="1.10.150.130">
    <property type="match status" value="1"/>
</dbReference>
<dbReference type="EMBL" id="CP001825">
    <property type="protein sequence ID" value="ACZ42745.1"/>
    <property type="molecule type" value="Genomic_DNA"/>
</dbReference>
<dbReference type="eggNOG" id="COG4974">
    <property type="taxonomic scope" value="Bacteria"/>
</dbReference>
<dbReference type="GO" id="GO:0007059">
    <property type="term" value="P:chromosome segregation"/>
    <property type="evidence" value="ECO:0007669"/>
    <property type="project" value="UniProtKB-UniRule"/>
</dbReference>
<dbReference type="InterPro" id="IPR013762">
    <property type="entry name" value="Integrase-like_cat_sf"/>
</dbReference>
<dbReference type="Gene3D" id="1.10.443.10">
    <property type="entry name" value="Intergrase catalytic core"/>
    <property type="match status" value="1"/>
</dbReference>
<feature type="domain" description="Core-binding (CB)" evidence="11">
    <location>
        <begin position="2"/>
        <end position="92"/>
    </location>
</feature>
<keyword evidence="13" id="KW-1185">Reference proteome</keyword>
<dbReference type="STRING" id="525904.Tter_1839"/>
<evidence type="ECO:0000256" key="7">
    <source>
        <dbReference type="ARBA" id="ARBA00023172"/>
    </source>
</evidence>
<comment type="similarity">
    <text evidence="9">Belongs to the 'phage' integrase family. XerC subfamily.</text>
</comment>
<dbReference type="InterPro" id="IPR044068">
    <property type="entry name" value="CB"/>
</dbReference>
<dbReference type="PROSITE" id="PS51900">
    <property type="entry name" value="CB"/>
    <property type="match status" value="1"/>
</dbReference>
<dbReference type="GO" id="GO:0009037">
    <property type="term" value="F:tyrosine-based site-specific recombinase activity"/>
    <property type="evidence" value="ECO:0007669"/>
    <property type="project" value="UniProtKB-UniRule"/>
</dbReference>
<feature type="active site" description="O-(3'-phospho-DNA)-tyrosine intermediate" evidence="9">
    <location>
        <position position="282"/>
    </location>
</feature>
<feature type="active site" evidence="9">
    <location>
        <position position="247"/>
    </location>
</feature>